<evidence type="ECO:0000313" key="6">
    <source>
        <dbReference type="EMBL" id="MCU6696946.1"/>
    </source>
</evidence>
<dbReference type="Proteomes" id="UP001652461">
    <property type="component" value="Unassembled WGS sequence"/>
</dbReference>
<sequence>MSKTVWMFPGQGAQKAGMAKDFYENSALAGQLFDEADAALDFDLKAICFEENEKIHQTEYTQPCLVTACLAIAQELRARGRKPDMTAGLSLGEYAAIAAAGGMGALDAIRLVRRRGLLMQNTVPAGVGSMCAVLGMETAVIEDVIADMEGVTVANYNCPGQIVITGRTAAVQTAAEKLKAAGARRVVPLKVSGPFHSPLLESAGEELARELASVEFHGLEAPYYANVTAAKVTDPAEIAPLLAKGVSSPVYWQQSVEAMIADGADTFVEIGPGRTLAGFLKKINPDVNVYNVATWEDMENLPQ</sequence>
<dbReference type="NCBIfam" id="TIGR00128">
    <property type="entry name" value="fabD"/>
    <property type="match status" value="1"/>
</dbReference>
<name>A0ABT2RX88_9FIRM</name>
<dbReference type="InterPro" id="IPR024925">
    <property type="entry name" value="Malonyl_CoA-ACP_transAc"/>
</dbReference>
<dbReference type="SUPFAM" id="SSF55048">
    <property type="entry name" value="Probable ACP-binding domain of malonyl-CoA ACP transacylase"/>
    <property type="match status" value="1"/>
</dbReference>
<dbReference type="EC" id="2.3.1.39" evidence="4"/>
<keyword evidence="7" id="KW-1185">Reference proteome</keyword>
<accession>A0ABT2RX88</accession>
<evidence type="ECO:0000256" key="2">
    <source>
        <dbReference type="ARBA" id="ARBA00023315"/>
    </source>
</evidence>
<reference evidence="6 7" key="1">
    <citation type="journal article" date="2021" name="ISME Commun">
        <title>Automated analysis of genomic sequences facilitates high-throughput and comprehensive description of bacteria.</title>
        <authorList>
            <person name="Hitch T.C.A."/>
        </authorList>
    </citation>
    <scope>NUCLEOTIDE SEQUENCE [LARGE SCALE GENOMIC DNA]</scope>
    <source>
        <strain evidence="6 7">Sanger_04</strain>
    </source>
</reference>
<dbReference type="SMART" id="SM00827">
    <property type="entry name" value="PKS_AT"/>
    <property type="match status" value="1"/>
</dbReference>
<dbReference type="PIRSF" id="PIRSF000446">
    <property type="entry name" value="Mct"/>
    <property type="match status" value="1"/>
</dbReference>
<dbReference type="Gene3D" id="3.30.70.250">
    <property type="entry name" value="Malonyl-CoA ACP transacylase, ACP-binding"/>
    <property type="match status" value="1"/>
</dbReference>
<dbReference type="EMBL" id="JAOQKC010000009">
    <property type="protein sequence ID" value="MCU6696946.1"/>
    <property type="molecule type" value="Genomic_DNA"/>
</dbReference>
<dbReference type="Gene3D" id="3.40.366.10">
    <property type="entry name" value="Malonyl-Coenzyme A Acyl Carrier Protein, domain 2"/>
    <property type="match status" value="1"/>
</dbReference>
<dbReference type="InterPro" id="IPR004410">
    <property type="entry name" value="Malonyl_CoA-ACP_transAc_FabD"/>
</dbReference>
<dbReference type="PANTHER" id="PTHR42681:SF1">
    <property type="entry name" value="MALONYL-COA-ACYL CARRIER PROTEIN TRANSACYLASE, MITOCHONDRIAL"/>
    <property type="match status" value="1"/>
</dbReference>
<dbReference type="RefSeq" id="WP_158363422.1">
    <property type="nucleotide sequence ID" value="NZ_JAOQKC010000009.1"/>
</dbReference>
<dbReference type="PANTHER" id="PTHR42681">
    <property type="entry name" value="MALONYL-COA-ACYL CARRIER PROTEIN TRANSACYLASE, MITOCHONDRIAL"/>
    <property type="match status" value="1"/>
</dbReference>
<evidence type="ECO:0000256" key="4">
    <source>
        <dbReference type="PIRNR" id="PIRNR000446"/>
    </source>
</evidence>
<proteinExistence type="inferred from homology"/>
<dbReference type="InterPro" id="IPR016036">
    <property type="entry name" value="Malonyl_transacylase_ACP-bd"/>
</dbReference>
<protein>
    <recommendedName>
        <fullName evidence="4">Malonyl CoA-acyl carrier protein transacylase</fullName>
        <ecNumber evidence="4">2.3.1.39</ecNumber>
    </recommendedName>
</protein>
<gene>
    <name evidence="6" type="primary">fabD</name>
    <name evidence="6" type="ORF">OCV63_08560</name>
</gene>
<keyword evidence="1 4" id="KW-0808">Transferase</keyword>
<evidence type="ECO:0000256" key="3">
    <source>
        <dbReference type="ARBA" id="ARBA00048462"/>
    </source>
</evidence>
<dbReference type="InterPro" id="IPR014043">
    <property type="entry name" value="Acyl_transferase_dom"/>
</dbReference>
<comment type="similarity">
    <text evidence="4">Belongs to the fabD family.</text>
</comment>
<dbReference type="InterPro" id="IPR001227">
    <property type="entry name" value="Ac_transferase_dom_sf"/>
</dbReference>
<dbReference type="SUPFAM" id="SSF52151">
    <property type="entry name" value="FabD/lysophospholipase-like"/>
    <property type="match status" value="1"/>
</dbReference>
<feature type="domain" description="Malonyl-CoA:ACP transacylase (MAT)" evidence="5">
    <location>
        <begin position="7"/>
        <end position="298"/>
    </location>
</feature>
<dbReference type="InterPro" id="IPR050858">
    <property type="entry name" value="Mal-CoA-ACP_Trans/PKS_FabD"/>
</dbReference>
<evidence type="ECO:0000313" key="7">
    <source>
        <dbReference type="Proteomes" id="UP001652461"/>
    </source>
</evidence>
<keyword evidence="2 4" id="KW-0012">Acyltransferase</keyword>
<dbReference type="InterPro" id="IPR016035">
    <property type="entry name" value="Acyl_Trfase/lysoPLipase"/>
</dbReference>
<dbReference type="GO" id="GO:0004314">
    <property type="term" value="F:[acyl-carrier-protein] S-malonyltransferase activity"/>
    <property type="evidence" value="ECO:0007669"/>
    <property type="project" value="UniProtKB-EC"/>
</dbReference>
<comment type="catalytic activity">
    <reaction evidence="3 4">
        <text>holo-[ACP] + malonyl-CoA = malonyl-[ACP] + CoA</text>
        <dbReference type="Rhea" id="RHEA:41792"/>
        <dbReference type="Rhea" id="RHEA-COMP:9623"/>
        <dbReference type="Rhea" id="RHEA-COMP:9685"/>
        <dbReference type="ChEBI" id="CHEBI:57287"/>
        <dbReference type="ChEBI" id="CHEBI:57384"/>
        <dbReference type="ChEBI" id="CHEBI:64479"/>
        <dbReference type="ChEBI" id="CHEBI:78449"/>
        <dbReference type="EC" id="2.3.1.39"/>
    </reaction>
</comment>
<dbReference type="Pfam" id="PF00698">
    <property type="entry name" value="Acyl_transf_1"/>
    <property type="match status" value="1"/>
</dbReference>
<organism evidence="6 7">
    <name type="scientific">Laedolimicola ammoniilytica</name>
    <dbReference type="NCBI Taxonomy" id="2981771"/>
    <lineage>
        <taxon>Bacteria</taxon>
        <taxon>Bacillati</taxon>
        <taxon>Bacillota</taxon>
        <taxon>Clostridia</taxon>
        <taxon>Lachnospirales</taxon>
        <taxon>Lachnospiraceae</taxon>
        <taxon>Laedolimicola</taxon>
    </lineage>
</organism>
<evidence type="ECO:0000259" key="5">
    <source>
        <dbReference type="SMART" id="SM00827"/>
    </source>
</evidence>
<evidence type="ECO:0000256" key="1">
    <source>
        <dbReference type="ARBA" id="ARBA00022679"/>
    </source>
</evidence>
<comment type="caution">
    <text evidence="6">The sequence shown here is derived from an EMBL/GenBank/DDBJ whole genome shotgun (WGS) entry which is preliminary data.</text>
</comment>